<name>A0A1I3W492_9HYPH</name>
<protein>
    <submittedName>
        <fullName evidence="1">SIR2-like domain-containing protein</fullName>
    </submittedName>
</protein>
<dbReference type="EMBL" id="FOSN01000001">
    <property type="protein sequence ID" value="SFK02418.1"/>
    <property type="molecule type" value="Genomic_DNA"/>
</dbReference>
<dbReference type="AlphaFoldDB" id="A0A1I3W492"/>
<proteinExistence type="predicted"/>
<evidence type="ECO:0000313" key="1">
    <source>
        <dbReference type="EMBL" id="SFK02418.1"/>
    </source>
</evidence>
<dbReference type="Pfam" id="PF13289">
    <property type="entry name" value="SIR2_2"/>
    <property type="match status" value="1"/>
</dbReference>
<dbReference type="STRING" id="1612308.SAMN05444581_101341"/>
<reference evidence="1 2" key="1">
    <citation type="submission" date="2016-10" db="EMBL/GenBank/DDBJ databases">
        <authorList>
            <person name="de Groot N.N."/>
        </authorList>
    </citation>
    <scope>NUCLEOTIDE SEQUENCE [LARGE SCALE GENOMIC DNA]</scope>
    <source>
        <strain evidence="1 2">NE2</strain>
    </source>
</reference>
<gene>
    <name evidence="1" type="ORF">SAMN05444581_101341</name>
</gene>
<dbReference type="Proteomes" id="UP000198755">
    <property type="component" value="Unassembled WGS sequence"/>
</dbReference>
<dbReference type="OrthoDB" id="9802053at2"/>
<keyword evidence="2" id="KW-1185">Reference proteome</keyword>
<organism evidence="1 2">
    <name type="scientific">Methylocapsa palsarum</name>
    <dbReference type="NCBI Taxonomy" id="1612308"/>
    <lineage>
        <taxon>Bacteria</taxon>
        <taxon>Pseudomonadati</taxon>
        <taxon>Pseudomonadota</taxon>
        <taxon>Alphaproteobacteria</taxon>
        <taxon>Hyphomicrobiales</taxon>
        <taxon>Beijerinckiaceae</taxon>
        <taxon>Methylocapsa</taxon>
    </lineage>
</organism>
<sequence length="289" mass="31872">MNAPLLPLLIPNGADSEAALAKLAKTLRDGGVVPYLGPGLAELSKPLAPMTPEALAEFFAGKVALPRRAKGNAWASAQHIESMKHRSTLSALMVEAFAVSVEPTPFHYFLSTLRLPMIVDTWYDGAMRTAMSSQTGWGEVQGITRAGIGESRWFRFYDPAGAETDGATAESWQTLLYKPHGSVTPARNFLISDADYVEVLTEIDIQTPIPDIVKNRRTERSFLFLGCRFHDQMLRTYARQIMKRSAQEHYALVDPEKLTKNEVRFLTTQGITPIAVPLPRAIEIITGSA</sequence>
<evidence type="ECO:0000313" key="2">
    <source>
        <dbReference type="Proteomes" id="UP000198755"/>
    </source>
</evidence>
<accession>A0A1I3W492</accession>
<dbReference type="RefSeq" id="WP_091676573.1">
    <property type="nucleotide sequence ID" value="NZ_FOSN01000001.1"/>
</dbReference>